<sequence length="600" mass="64411">MATRNPVDDPTPQSQDSPSEDPAATSPEFTCSNIGTHQYSSATLTFEAEDGTDPSAPSDPGISGIPILSLYIGTHPSTSPAGLTFEAVDGTDPSATASGQGVSNMSLLSPYAGTHPPTSSDGLTFEAEDGTDPSAAASGQGASSITLLSPHAGTQPSTSPARLTSEAEDGTPSVADGQGVSNIPILSPYTGTHPSTSAAGLTLDAEGETDPSPASGQGASKIRILSHLFTLRRCHLKRRMIQMFTSALVWSIIIILIIGFRVIKPSMPTAIDIPTSSDGPLGSSYPWDGGIILLGHLARVDMPTGTFWIDWMVGACGKDLIGHSMAPMLAPQCGSVKQHVQIFVDLSPVPAIDLQPELAAFYLWWENTTQPMLQLSPPYFFRSSHVIKDYEIYSAADKSRTAWYPVETWLMNIVLSARDNSTGLPIPILWMDVLGSVTGFAIRAWGVRVRRDLPQSAINSTAPPSNVTFPDLMQRLDIILLRSTSVKNMAWAMLAGEWVLTFAVLIVTIFYMFRVMRGGDIKPEFLLFPFTALVSIPVLRDCMPDSPPAGSYIHMAGFFPCMIITLVCFAVLILLAVYRDRYTGPPHGLVELRPIKDVES</sequence>
<keyword evidence="2" id="KW-0472">Membrane</keyword>
<dbReference type="HOGENOM" id="CLU_454964_0_0_1"/>
<evidence type="ECO:0008006" key="5">
    <source>
        <dbReference type="Google" id="ProtNLM"/>
    </source>
</evidence>
<dbReference type="InterPro" id="IPR027948">
    <property type="entry name" value="DUF4436"/>
</dbReference>
<evidence type="ECO:0000313" key="3">
    <source>
        <dbReference type="EMBL" id="KDQ63049.1"/>
    </source>
</evidence>
<feature type="region of interest" description="Disordered" evidence="1">
    <location>
        <begin position="1"/>
        <end position="34"/>
    </location>
</feature>
<feature type="compositionally biased region" description="Polar residues" evidence="1">
    <location>
        <begin position="189"/>
        <end position="199"/>
    </location>
</feature>
<feature type="compositionally biased region" description="Polar residues" evidence="1">
    <location>
        <begin position="93"/>
        <end position="107"/>
    </location>
</feature>
<feature type="compositionally biased region" description="Low complexity" evidence="1">
    <location>
        <begin position="134"/>
        <end position="144"/>
    </location>
</feature>
<feature type="transmembrane region" description="Helical" evidence="2">
    <location>
        <begin position="489"/>
        <end position="513"/>
    </location>
</feature>
<proteinExistence type="predicted"/>
<reference evidence="4" key="1">
    <citation type="journal article" date="2014" name="Proc. Natl. Acad. Sci. U.S.A.">
        <title>Extensive sampling of basidiomycete genomes demonstrates inadequacy of the white-rot/brown-rot paradigm for wood decay fungi.</title>
        <authorList>
            <person name="Riley R."/>
            <person name="Salamov A.A."/>
            <person name="Brown D.W."/>
            <person name="Nagy L.G."/>
            <person name="Floudas D."/>
            <person name="Held B.W."/>
            <person name="Levasseur A."/>
            <person name="Lombard V."/>
            <person name="Morin E."/>
            <person name="Otillar R."/>
            <person name="Lindquist E.A."/>
            <person name="Sun H."/>
            <person name="LaButti K.M."/>
            <person name="Schmutz J."/>
            <person name="Jabbour D."/>
            <person name="Luo H."/>
            <person name="Baker S.E."/>
            <person name="Pisabarro A.G."/>
            <person name="Walton J.D."/>
            <person name="Blanchette R.A."/>
            <person name="Henrissat B."/>
            <person name="Martin F."/>
            <person name="Cullen D."/>
            <person name="Hibbett D.S."/>
            <person name="Grigoriev I.V."/>
        </authorList>
    </citation>
    <scope>NUCLEOTIDE SEQUENCE [LARGE SCALE GENOMIC DNA]</scope>
    <source>
        <strain evidence="4">MUCL 33604</strain>
    </source>
</reference>
<dbReference type="EMBL" id="KL197710">
    <property type="protein sequence ID" value="KDQ63049.1"/>
    <property type="molecule type" value="Genomic_DNA"/>
</dbReference>
<dbReference type="OrthoDB" id="2923771at2759"/>
<feature type="region of interest" description="Disordered" evidence="1">
    <location>
        <begin position="92"/>
        <end position="218"/>
    </location>
</feature>
<organism evidence="3 4">
    <name type="scientific">Jaapia argillacea MUCL 33604</name>
    <dbReference type="NCBI Taxonomy" id="933084"/>
    <lineage>
        <taxon>Eukaryota</taxon>
        <taxon>Fungi</taxon>
        <taxon>Dikarya</taxon>
        <taxon>Basidiomycota</taxon>
        <taxon>Agaricomycotina</taxon>
        <taxon>Agaricomycetes</taxon>
        <taxon>Agaricomycetidae</taxon>
        <taxon>Jaapiales</taxon>
        <taxon>Jaapiaceae</taxon>
        <taxon>Jaapia</taxon>
    </lineage>
</organism>
<dbReference type="Proteomes" id="UP000027265">
    <property type="component" value="Unassembled WGS sequence"/>
</dbReference>
<keyword evidence="2" id="KW-1133">Transmembrane helix</keyword>
<evidence type="ECO:0000313" key="4">
    <source>
        <dbReference type="Proteomes" id="UP000027265"/>
    </source>
</evidence>
<dbReference type="InParanoid" id="A0A067Q7W3"/>
<accession>A0A067Q7W3</accession>
<dbReference type="AlphaFoldDB" id="A0A067Q7W3"/>
<dbReference type="Pfam" id="PF14494">
    <property type="entry name" value="DUF4436"/>
    <property type="match status" value="1"/>
</dbReference>
<evidence type="ECO:0000256" key="1">
    <source>
        <dbReference type="SAM" id="MobiDB-lite"/>
    </source>
</evidence>
<keyword evidence="4" id="KW-1185">Reference proteome</keyword>
<evidence type="ECO:0000256" key="2">
    <source>
        <dbReference type="SAM" id="Phobius"/>
    </source>
</evidence>
<dbReference type="STRING" id="933084.A0A067Q7W3"/>
<feature type="compositionally biased region" description="Polar residues" evidence="1">
    <location>
        <begin position="152"/>
        <end position="162"/>
    </location>
</feature>
<name>A0A067Q7W3_9AGAM</name>
<feature type="transmembrane region" description="Helical" evidence="2">
    <location>
        <begin position="552"/>
        <end position="578"/>
    </location>
</feature>
<gene>
    <name evidence="3" type="ORF">JAAARDRAFT_364719</name>
</gene>
<keyword evidence="2" id="KW-0812">Transmembrane</keyword>
<feature type="transmembrane region" description="Helical" evidence="2">
    <location>
        <begin position="241"/>
        <end position="263"/>
    </location>
</feature>
<protein>
    <recommendedName>
        <fullName evidence="5">Transmembrane protein</fullName>
    </recommendedName>
</protein>